<dbReference type="InterPro" id="IPR050706">
    <property type="entry name" value="Cyclic-di-GMP_PDE-like"/>
</dbReference>
<dbReference type="RefSeq" id="WP_009601473.1">
    <property type="nucleotide sequence ID" value="NZ_AEIU01000074.1"/>
</dbReference>
<dbReference type="Proteomes" id="UP000002943">
    <property type="component" value="Unassembled WGS sequence"/>
</dbReference>
<dbReference type="InterPro" id="IPR043128">
    <property type="entry name" value="Rev_trsase/Diguanyl_cyclase"/>
</dbReference>
<dbReference type="SMART" id="SM00267">
    <property type="entry name" value="GGDEF"/>
    <property type="match status" value="1"/>
</dbReference>
<proteinExistence type="predicted"/>
<evidence type="ECO:0000259" key="2">
    <source>
        <dbReference type="PROSITE" id="PS50887"/>
    </source>
</evidence>
<dbReference type="Pfam" id="PF00990">
    <property type="entry name" value="GGDEF"/>
    <property type="match status" value="1"/>
</dbReference>
<dbReference type="STRING" id="796620.VIBC2010_04934"/>
<dbReference type="GO" id="GO:0071111">
    <property type="term" value="F:cyclic-guanylate-specific phosphodiesterase activity"/>
    <property type="evidence" value="ECO:0007669"/>
    <property type="project" value="InterPro"/>
</dbReference>
<accession>E3BKB0</accession>
<dbReference type="InterPro" id="IPR000160">
    <property type="entry name" value="GGDEF_dom"/>
</dbReference>
<dbReference type="CDD" id="cd01948">
    <property type="entry name" value="EAL"/>
    <property type="match status" value="1"/>
</dbReference>
<dbReference type="Pfam" id="PF00563">
    <property type="entry name" value="EAL"/>
    <property type="match status" value="1"/>
</dbReference>
<evidence type="ECO:0000313" key="4">
    <source>
        <dbReference type="Proteomes" id="UP000002943"/>
    </source>
</evidence>
<dbReference type="PANTHER" id="PTHR33121">
    <property type="entry name" value="CYCLIC DI-GMP PHOSPHODIESTERASE PDEF"/>
    <property type="match status" value="1"/>
</dbReference>
<dbReference type="SUPFAM" id="SSF55073">
    <property type="entry name" value="Nucleotide cyclase"/>
    <property type="match status" value="1"/>
</dbReference>
<dbReference type="EMBL" id="AEIU01000074">
    <property type="protein sequence ID" value="EFP96495.1"/>
    <property type="molecule type" value="Genomic_DNA"/>
</dbReference>
<dbReference type="eggNOG" id="COG2200">
    <property type="taxonomic scope" value="Bacteria"/>
</dbReference>
<dbReference type="OrthoDB" id="9804951at2"/>
<evidence type="ECO:0000259" key="1">
    <source>
        <dbReference type="PROSITE" id="PS50883"/>
    </source>
</evidence>
<dbReference type="InterPro" id="IPR001633">
    <property type="entry name" value="EAL_dom"/>
</dbReference>
<name>E3BKB0_9VIBR</name>
<protein>
    <submittedName>
        <fullName evidence="3">GGDEF family protein</fullName>
    </submittedName>
</protein>
<dbReference type="SMART" id="SM00052">
    <property type="entry name" value="EAL"/>
    <property type="match status" value="1"/>
</dbReference>
<dbReference type="PROSITE" id="PS50883">
    <property type="entry name" value="EAL"/>
    <property type="match status" value="1"/>
</dbReference>
<dbReference type="InterPro" id="IPR029787">
    <property type="entry name" value="Nucleotide_cyclase"/>
</dbReference>
<feature type="domain" description="EAL" evidence="1">
    <location>
        <begin position="362"/>
        <end position="615"/>
    </location>
</feature>
<dbReference type="Gene3D" id="3.30.70.270">
    <property type="match status" value="1"/>
</dbReference>
<dbReference type="PROSITE" id="PS50887">
    <property type="entry name" value="GGDEF"/>
    <property type="match status" value="1"/>
</dbReference>
<dbReference type="PANTHER" id="PTHR33121:SF71">
    <property type="entry name" value="OXYGEN SENSOR PROTEIN DOSP"/>
    <property type="match status" value="1"/>
</dbReference>
<sequence>MSSLNTLNVSIPEETRLGWQRMLELLNDTLKAKSIFIACNIEQRIEVLCIASSGNYDSRTTQAIQESQHNSSSHNATGNTTVGYIEALDLTEATINLPIAWPSGEVFGHIYVISDSFNEQFKHNSMLLDSFKISVENQLFLISTLHRLKNNNNHLKNCNSEHSLRISNLNQSLNQEKDRRLAAEQQLVYQKSYDPATGFLNKQTLEHETEKLLNEVEYSKGKLVGVMHMHFTNGTTIESQYGYTVWDKLLVEFRRRLEKHNELEVITARPVTNELVFVWKMQDDTRDLKALSSELIETSRSTFVIDNNTIHLNCCIGASTTKDTNDARQLLSFAAAAMSSCQKSKQNFHRYSDSLSNVNRYMEQQEAYLLQAVRDKNISIYFQPKVCPIQRKWIGAEALLRWQHPNLGNISNENLIHLAEQNGLIYEVGSFVLHSAIEIAAEWSKSIKQFKMSVNVSPLQLQCPRFVEQIKQLLSKHSLAPENLELELTEGSLIADEIVAKATLVELKKLGVTLSLDDFGTGYASFNYLKKFPFDVIKIDKSFIENIERDVTDREIVTSIIHVAKKLQLAVTVEGIETVQQENFIIDQGCEIGQGFLYGKPMSLEEFESKLLSRKKISAQ</sequence>
<reference evidence="3 4" key="1">
    <citation type="journal article" date="2012" name="Int. J. Syst. Evol. Microbiol.">
        <title>Vibrio caribbeanicus sp. nov., isolated from the marine sponge Scleritoderma cyanea.</title>
        <authorList>
            <person name="Hoffmann M."/>
            <person name="Monday S.R."/>
            <person name="Allard M.W."/>
            <person name="Strain E.A."/>
            <person name="Whittaker P."/>
            <person name="Naum M."/>
            <person name="McCarthy P.J."/>
            <person name="Lopez J.V."/>
            <person name="Fischer M."/>
            <person name="Brown E.W."/>
        </authorList>
    </citation>
    <scope>NUCLEOTIDE SEQUENCE [LARGE SCALE GENOMIC DNA]</scope>
    <source>
        <strain evidence="3 4">ATCC BAA-2122</strain>
    </source>
</reference>
<organism evidence="3 4">
    <name type="scientific">Vibrio caribbeanicus ATCC BAA-2122</name>
    <dbReference type="NCBI Taxonomy" id="796620"/>
    <lineage>
        <taxon>Bacteria</taxon>
        <taxon>Pseudomonadati</taxon>
        <taxon>Pseudomonadota</taxon>
        <taxon>Gammaproteobacteria</taxon>
        <taxon>Vibrionales</taxon>
        <taxon>Vibrionaceae</taxon>
        <taxon>Vibrio</taxon>
    </lineage>
</organism>
<keyword evidence="4" id="KW-1185">Reference proteome</keyword>
<dbReference type="InterPro" id="IPR035919">
    <property type="entry name" value="EAL_sf"/>
</dbReference>
<dbReference type="SUPFAM" id="SSF141868">
    <property type="entry name" value="EAL domain-like"/>
    <property type="match status" value="1"/>
</dbReference>
<dbReference type="Gene3D" id="3.20.20.450">
    <property type="entry name" value="EAL domain"/>
    <property type="match status" value="1"/>
</dbReference>
<evidence type="ECO:0000313" key="3">
    <source>
        <dbReference type="EMBL" id="EFP96495.1"/>
    </source>
</evidence>
<feature type="domain" description="GGDEF" evidence="2">
    <location>
        <begin position="222"/>
        <end position="354"/>
    </location>
</feature>
<gene>
    <name evidence="3" type="ORF">VIBC2010_04934</name>
</gene>
<dbReference type="AlphaFoldDB" id="E3BKB0"/>
<comment type="caution">
    <text evidence="3">The sequence shown here is derived from an EMBL/GenBank/DDBJ whole genome shotgun (WGS) entry which is preliminary data.</text>
</comment>